<feature type="transmembrane region" description="Helical" evidence="1">
    <location>
        <begin position="71"/>
        <end position="87"/>
    </location>
</feature>
<feature type="transmembrane region" description="Helical" evidence="1">
    <location>
        <begin position="279"/>
        <end position="299"/>
    </location>
</feature>
<keyword evidence="1" id="KW-0472">Membrane</keyword>
<gene>
    <name evidence="2" type="ORF">SAMN05444390_105378</name>
</gene>
<name>A0A1H6DBD7_9GAMM</name>
<keyword evidence="1" id="KW-1133">Transmembrane helix</keyword>
<evidence type="ECO:0008006" key="4">
    <source>
        <dbReference type="Google" id="ProtNLM"/>
    </source>
</evidence>
<evidence type="ECO:0000313" key="2">
    <source>
        <dbReference type="EMBL" id="SEG82588.1"/>
    </source>
</evidence>
<reference evidence="2 3" key="1">
    <citation type="submission" date="2016-10" db="EMBL/GenBank/DDBJ databases">
        <authorList>
            <person name="de Groot N.N."/>
        </authorList>
    </citation>
    <scope>NUCLEOTIDE SEQUENCE [LARGE SCALE GENOMIC DNA]</scope>
    <source>
        <strain evidence="2 3">DSM 22012</strain>
    </source>
</reference>
<sequence length="368" mass="42196">MSIALSMSVFVILGLQQNIVYVFTLLPALVAIFFYKPKFSINLGWLFAYFAYVLLSIYWSGNDFLFFLKQVKYVAFIYLFVFAMHLYQEREFPFNFLLIPLLISSVSLAGLSVLFFVQNYGFLAWVNDFPRIALDDVVGLHEQIYLSCILVFTALSLMSVNNLKPISCVLVFLLACLIIAPFQTRAAYLGLGAGLLVLFFQKKQYKTVIMASAFLVILGGFIYFNVDRFEHNNYPRLIIWENAYNKVLSECNVWAGCGYSYDFNLYVGEVKIAQLHNLIFSQFFYGGIIGAVLFLLLMLRLTWVLYKSESVWLSPFLCSMVMFLTMRHHIISGPNISWLLIWMPLALSGIFFKPLFAKSSQSAKEKLA</sequence>
<keyword evidence="3" id="KW-1185">Reference proteome</keyword>
<feature type="transmembrane region" description="Helical" evidence="1">
    <location>
        <begin position="15"/>
        <end position="35"/>
    </location>
</feature>
<accession>A0A1H6DBD7</accession>
<dbReference type="PANTHER" id="PTHR37422">
    <property type="entry name" value="TEICHURONIC ACID BIOSYNTHESIS PROTEIN TUAE"/>
    <property type="match status" value="1"/>
</dbReference>
<evidence type="ECO:0000256" key="1">
    <source>
        <dbReference type="SAM" id="Phobius"/>
    </source>
</evidence>
<dbReference type="AlphaFoldDB" id="A0A1H6DBD7"/>
<feature type="transmembrane region" description="Helical" evidence="1">
    <location>
        <begin position="94"/>
        <end position="117"/>
    </location>
</feature>
<protein>
    <recommendedName>
        <fullName evidence="4">O-antigen ligase</fullName>
    </recommendedName>
</protein>
<proteinExistence type="predicted"/>
<feature type="transmembrane region" description="Helical" evidence="1">
    <location>
        <begin position="208"/>
        <end position="226"/>
    </location>
</feature>
<dbReference type="InterPro" id="IPR051533">
    <property type="entry name" value="WaaL-like"/>
</dbReference>
<feature type="transmembrane region" description="Helical" evidence="1">
    <location>
        <begin position="42"/>
        <end position="59"/>
    </location>
</feature>
<evidence type="ECO:0000313" key="3">
    <source>
        <dbReference type="Proteomes" id="UP000236745"/>
    </source>
</evidence>
<feature type="transmembrane region" description="Helical" evidence="1">
    <location>
        <begin position="336"/>
        <end position="356"/>
    </location>
</feature>
<dbReference type="PANTHER" id="PTHR37422:SF13">
    <property type="entry name" value="LIPOPOLYSACCHARIDE BIOSYNTHESIS PROTEIN PA4999-RELATED"/>
    <property type="match status" value="1"/>
</dbReference>
<keyword evidence="1" id="KW-0812">Transmembrane</keyword>
<dbReference type="EMBL" id="FNVQ01000005">
    <property type="protein sequence ID" value="SEG82588.1"/>
    <property type="molecule type" value="Genomic_DNA"/>
</dbReference>
<dbReference type="Proteomes" id="UP000236745">
    <property type="component" value="Unassembled WGS sequence"/>
</dbReference>
<feature type="transmembrane region" description="Helical" evidence="1">
    <location>
        <begin position="137"/>
        <end position="155"/>
    </location>
</feature>
<organism evidence="2 3">
    <name type="scientific">Marinobacterium lutimaris</name>
    <dbReference type="NCBI Taxonomy" id="568106"/>
    <lineage>
        <taxon>Bacteria</taxon>
        <taxon>Pseudomonadati</taxon>
        <taxon>Pseudomonadota</taxon>
        <taxon>Gammaproteobacteria</taxon>
        <taxon>Oceanospirillales</taxon>
        <taxon>Oceanospirillaceae</taxon>
        <taxon>Marinobacterium</taxon>
    </lineage>
</organism>